<dbReference type="SUPFAM" id="SSF103481">
    <property type="entry name" value="Multidrug resistance efflux transporter EmrE"/>
    <property type="match status" value="2"/>
</dbReference>
<feature type="transmembrane region" description="Helical" evidence="6">
    <location>
        <begin position="181"/>
        <end position="198"/>
    </location>
</feature>
<gene>
    <name evidence="8" type="ORF">PUN32_02300</name>
</gene>
<evidence type="ECO:0000256" key="4">
    <source>
        <dbReference type="ARBA" id="ARBA00022989"/>
    </source>
</evidence>
<dbReference type="PANTHER" id="PTHR42920:SF11">
    <property type="entry name" value="INNER MEMBRANE PROTEIN YTFF"/>
    <property type="match status" value="1"/>
</dbReference>
<comment type="caution">
    <text evidence="8">The sequence shown here is derived from an EMBL/GenBank/DDBJ whole genome shotgun (WGS) entry which is preliminary data.</text>
</comment>
<feature type="transmembrane region" description="Helical" evidence="6">
    <location>
        <begin position="119"/>
        <end position="141"/>
    </location>
</feature>
<dbReference type="Pfam" id="PF00892">
    <property type="entry name" value="EamA"/>
    <property type="match status" value="2"/>
</dbReference>
<dbReference type="InterPro" id="IPR051258">
    <property type="entry name" value="Diverse_Substrate_Transporter"/>
</dbReference>
<proteinExistence type="predicted"/>
<evidence type="ECO:0000313" key="8">
    <source>
        <dbReference type="EMBL" id="MDE1513842.1"/>
    </source>
</evidence>
<feature type="domain" description="EamA" evidence="7">
    <location>
        <begin position="151"/>
        <end position="280"/>
    </location>
</feature>
<feature type="transmembrane region" description="Helical" evidence="6">
    <location>
        <begin position="65"/>
        <end position="84"/>
    </location>
</feature>
<feature type="transmembrane region" description="Helical" evidence="6">
    <location>
        <begin position="90"/>
        <end position="112"/>
    </location>
</feature>
<keyword evidence="2" id="KW-1003">Cell membrane</keyword>
<feature type="domain" description="EamA" evidence="7">
    <location>
        <begin position="3"/>
        <end position="134"/>
    </location>
</feature>
<name>A0ABT5UYG0_9VIBR</name>
<evidence type="ECO:0000256" key="3">
    <source>
        <dbReference type="ARBA" id="ARBA00022692"/>
    </source>
</evidence>
<accession>A0ABT5UYG0</accession>
<dbReference type="InterPro" id="IPR000620">
    <property type="entry name" value="EamA_dom"/>
</dbReference>
<dbReference type="InterPro" id="IPR037185">
    <property type="entry name" value="EmrE-like"/>
</dbReference>
<feature type="transmembrane region" description="Helical" evidence="6">
    <location>
        <begin position="210"/>
        <end position="229"/>
    </location>
</feature>
<feature type="transmembrane region" description="Helical" evidence="6">
    <location>
        <begin position="153"/>
        <end position="169"/>
    </location>
</feature>
<evidence type="ECO:0000256" key="2">
    <source>
        <dbReference type="ARBA" id="ARBA00022475"/>
    </source>
</evidence>
<evidence type="ECO:0000256" key="6">
    <source>
        <dbReference type="SAM" id="Phobius"/>
    </source>
</evidence>
<dbReference type="RefSeq" id="WP_274721593.1">
    <property type="nucleotide sequence ID" value="NZ_JARBFT010000002.1"/>
</dbReference>
<dbReference type="EMBL" id="JARBFT010000002">
    <property type="protein sequence ID" value="MDE1513842.1"/>
    <property type="molecule type" value="Genomic_DNA"/>
</dbReference>
<evidence type="ECO:0000256" key="5">
    <source>
        <dbReference type="ARBA" id="ARBA00023136"/>
    </source>
</evidence>
<keyword evidence="9" id="KW-1185">Reference proteome</keyword>
<evidence type="ECO:0000313" key="9">
    <source>
        <dbReference type="Proteomes" id="UP001216189"/>
    </source>
</evidence>
<evidence type="ECO:0000256" key="1">
    <source>
        <dbReference type="ARBA" id="ARBA00004651"/>
    </source>
</evidence>
<protein>
    <submittedName>
        <fullName evidence="8">DMT family transporter</fullName>
    </submittedName>
</protein>
<feature type="transmembrane region" description="Helical" evidence="6">
    <location>
        <begin position="33"/>
        <end position="53"/>
    </location>
</feature>
<feature type="transmembrane region" description="Helical" evidence="6">
    <location>
        <begin position="241"/>
        <end position="259"/>
    </location>
</feature>
<organism evidence="8 9">
    <name type="scientific">Vibrio chanodichtyis</name>
    <dbReference type="NCBI Taxonomy" id="3027932"/>
    <lineage>
        <taxon>Bacteria</taxon>
        <taxon>Pseudomonadati</taxon>
        <taxon>Pseudomonadota</taxon>
        <taxon>Gammaproteobacteria</taxon>
        <taxon>Vibrionales</taxon>
        <taxon>Vibrionaceae</taxon>
        <taxon>Vibrio</taxon>
    </lineage>
</organism>
<evidence type="ECO:0000259" key="7">
    <source>
        <dbReference type="Pfam" id="PF00892"/>
    </source>
</evidence>
<sequence>MIYLLPFLTVLIWGGNSIVNKLASVTIEPSAMSFYRWLLAMLLLTPFCLPSAIRQWPTIKRYLSKLAGLALLGMVLNQSLGYYAGLTTTATNMSLISSFVPLMSVFISVPLLNKPISPLSVIGGILSLTGLAYMLGAGNPLFFLHQTITEGDALMVMAALVYALYCVLLKRWKMPFSNWMLIYLQGMCAVLMLIPLWLTSDQLLPTSGSLPLIAYAGIGASLLAPWMWVKAIDAIGADSTAMFMNLLPVFSVSLAATLLGETVHFYHLIGGMLVVSGVVLSQLKLQRWRSDAVEKVSQI</sequence>
<comment type="subcellular location">
    <subcellularLocation>
        <location evidence="1">Cell membrane</location>
        <topology evidence="1">Multi-pass membrane protein</topology>
    </subcellularLocation>
</comment>
<dbReference type="PANTHER" id="PTHR42920">
    <property type="entry name" value="OS03G0707200 PROTEIN-RELATED"/>
    <property type="match status" value="1"/>
</dbReference>
<feature type="transmembrane region" description="Helical" evidence="6">
    <location>
        <begin position="265"/>
        <end position="285"/>
    </location>
</feature>
<dbReference type="Proteomes" id="UP001216189">
    <property type="component" value="Unassembled WGS sequence"/>
</dbReference>
<keyword evidence="3 6" id="KW-0812">Transmembrane</keyword>
<keyword evidence="5 6" id="KW-0472">Membrane</keyword>
<reference evidence="8 9" key="1">
    <citation type="submission" date="2023-02" db="EMBL/GenBank/DDBJ databases">
        <title>Vibrio intestini sp. nov., a close relative of Vibrio cholerae isolated from the intestine of Healthy Culter dabryi.</title>
        <authorList>
            <person name="Wu N."/>
        </authorList>
    </citation>
    <scope>NUCLEOTIDE SEQUENCE [LARGE SCALE GENOMIC DNA]</scope>
    <source>
        <strain evidence="8 9">DSL-7</strain>
    </source>
</reference>
<keyword evidence="4 6" id="KW-1133">Transmembrane helix</keyword>